<dbReference type="CDD" id="cd11484">
    <property type="entry name" value="SLC-NCS1sbd_CobB-like"/>
    <property type="match status" value="1"/>
</dbReference>
<evidence type="ECO:0000256" key="5">
    <source>
        <dbReference type="ARBA" id="ARBA00022989"/>
    </source>
</evidence>
<feature type="transmembrane region" description="Helical" evidence="9">
    <location>
        <begin position="218"/>
        <end position="236"/>
    </location>
</feature>
<feature type="transmembrane region" description="Helical" evidence="9">
    <location>
        <begin position="256"/>
        <end position="278"/>
    </location>
</feature>
<keyword evidence="6 7" id="KW-0472">Membrane</keyword>
<feature type="transmembrane region" description="Helical" evidence="9">
    <location>
        <begin position="85"/>
        <end position="108"/>
    </location>
</feature>
<sequence>MADVEKSTYEEHGFHDSSDYSRERRGTDILPPDDSGAVHGESFTAGNTLYARAQRLAAKFRLELRGIERVPADERTDKHVYKVGTMWCAANMCVSSLAIGVLAVPVFSLGFVDAFLTIFFINMLGAMPVAFFSTFGPRFGMRQMVLSRFWFGFYGVKVIAFFNCLACLGWSSVNVIVGSQLIHAVNADVPGWAGIIIIAAGTFIVTCFGYKAVHYYEMISWVPCFIIFLIILGVFAHSGDFSNLPMATGPVEAGSILSFAASVFGFATGWTSYASDYTCYQPVPTSRTKIFLWVYASLIATLTFVEGLGLAIATATVNNPAYSIAYTDNAIGGLLSTVLLPLGTFGQFCLIIVALSIIGNNCPNIYSISFSVQILTHHAQYIPRFVWTFVATAIYCAIAIPGYAHFESVLENFMLVIAYWLAIYEGIALPEHFIFRGGFAGYAPDTYDQPAKLPPSYAALFAFCCGIAGAVVGMAQVWWLGPIGGMIGGAFGGDVGFELAFAFAFVSYCAARFLEKRHFGSVYTHN</sequence>
<keyword evidence="3 7" id="KW-0813">Transport</keyword>
<keyword evidence="5 9" id="KW-1133">Transmembrane helix</keyword>
<evidence type="ECO:0000256" key="9">
    <source>
        <dbReference type="SAM" id="Phobius"/>
    </source>
</evidence>
<feature type="transmembrane region" description="Helical" evidence="9">
    <location>
        <begin position="385"/>
        <end position="406"/>
    </location>
</feature>
<feature type="transmembrane region" description="Helical" evidence="9">
    <location>
        <begin position="191"/>
        <end position="211"/>
    </location>
</feature>
<feature type="transmembrane region" description="Helical" evidence="9">
    <location>
        <begin position="114"/>
        <end position="137"/>
    </location>
</feature>
<evidence type="ECO:0000313" key="11">
    <source>
        <dbReference type="Proteomes" id="UP001345013"/>
    </source>
</evidence>
<organism evidence="10 11">
    <name type="scientific">Lithohypha guttulata</name>
    <dbReference type="NCBI Taxonomy" id="1690604"/>
    <lineage>
        <taxon>Eukaryota</taxon>
        <taxon>Fungi</taxon>
        <taxon>Dikarya</taxon>
        <taxon>Ascomycota</taxon>
        <taxon>Pezizomycotina</taxon>
        <taxon>Eurotiomycetes</taxon>
        <taxon>Chaetothyriomycetidae</taxon>
        <taxon>Chaetothyriales</taxon>
        <taxon>Trichomeriaceae</taxon>
        <taxon>Lithohypha</taxon>
    </lineage>
</organism>
<comment type="subcellular location">
    <subcellularLocation>
        <location evidence="1">Membrane</location>
        <topology evidence="1">Multi-pass membrane protein</topology>
    </subcellularLocation>
</comment>
<evidence type="ECO:0000256" key="2">
    <source>
        <dbReference type="ARBA" id="ARBA00008974"/>
    </source>
</evidence>
<keyword evidence="4 9" id="KW-0812">Transmembrane</keyword>
<feature type="transmembrane region" description="Helical" evidence="9">
    <location>
        <begin position="486"/>
        <end position="511"/>
    </location>
</feature>
<dbReference type="Pfam" id="PF02133">
    <property type="entry name" value="Transp_cyt_pur"/>
    <property type="match status" value="1"/>
</dbReference>
<dbReference type="PANTHER" id="PTHR31806:SF1">
    <property type="entry name" value="PURINE-CYTOSINE PERMEASE FCY2-RELATED"/>
    <property type="match status" value="1"/>
</dbReference>
<evidence type="ECO:0000256" key="8">
    <source>
        <dbReference type="SAM" id="MobiDB-lite"/>
    </source>
</evidence>
<comment type="similarity">
    <text evidence="2 7">Belongs to the purine-cytosine permease (2.A.39) family.</text>
</comment>
<evidence type="ECO:0000256" key="7">
    <source>
        <dbReference type="PIRNR" id="PIRNR002744"/>
    </source>
</evidence>
<comment type="caution">
    <text evidence="10">The sequence shown here is derived from an EMBL/GenBank/DDBJ whole genome shotgun (WGS) entry which is preliminary data.</text>
</comment>
<feature type="transmembrane region" description="Helical" evidence="9">
    <location>
        <begin position="290"/>
        <end position="313"/>
    </location>
</feature>
<evidence type="ECO:0000256" key="3">
    <source>
        <dbReference type="ARBA" id="ARBA00022448"/>
    </source>
</evidence>
<evidence type="ECO:0000256" key="4">
    <source>
        <dbReference type="ARBA" id="ARBA00022692"/>
    </source>
</evidence>
<gene>
    <name evidence="10" type="primary">FCY21</name>
    <name evidence="10" type="ORF">LTR24_002886</name>
</gene>
<feature type="region of interest" description="Disordered" evidence="8">
    <location>
        <begin position="1"/>
        <end position="38"/>
    </location>
</feature>
<evidence type="ECO:0000256" key="6">
    <source>
        <dbReference type="ARBA" id="ARBA00023136"/>
    </source>
</evidence>
<feature type="transmembrane region" description="Helical" evidence="9">
    <location>
        <begin position="456"/>
        <end position="480"/>
    </location>
</feature>
<protein>
    <submittedName>
        <fullName evidence="10">Purine-cytosine permease fcy21</fullName>
    </submittedName>
</protein>
<evidence type="ECO:0000256" key="1">
    <source>
        <dbReference type="ARBA" id="ARBA00004141"/>
    </source>
</evidence>
<dbReference type="InterPro" id="IPR026030">
    <property type="entry name" value="Pur-cyt_permease_Fcy2/21/22"/>
</dbReference>
<feature type="transmembrane region" description="Helical" evidence="9">
    <location>
        <begin position="333"/>
        <end position="358"/>
    </location>
</feature>
<dbReference type="EMBL" id="JAVRRG010000025">
    <property type="protein sequence ID" value="KAK5095922.1"/>
    <property type="molecule type" value="Genomic_DNA"/>
</dbReference>
<reference evidence="10 11" key="1">
    <citation type="submission" date="2023-08" db="EMBL/GenBank/DDBJ databases">
        <title>Black Yeasts Isolated from many extreme environments.</title>
        <authorList>
            <person name="Coleine C."/>
            <person name="Stajich J.E."/>
            <person name="Selbmann L."/>
        </authorList>
    </citation>
    <scope>NUCLEOTIDE SEQUENCE [LARGE SCALE GENOMIC DNA]</scope>
    <source>
        <strain evidence="10 11">CCFEE 5885</strain>
    </source>
</reference>
<feature type="transmembrane region" description="Helical" evidence="9">
    <location>
        <begin position="412"/>
        <end position="435"/>
    </location>
</feature>
<accession>A0ABR0KGY5</accession>
<dbReference type="PIRSF" id="PIRSF002744">
    <property type="entry name" value="Pur-cyt_permease"/>
    <property type="match status" value="1"/>
</dbReference>
<keyword evidence="11" id="KW-1185">Reference proteome</keyword>
<dbReference type="Proteomes" id="UP001345013">
    <property type="component" value="Unassembled WGS sequence"/>
</dbReference>
<evidence type="ECO:0000313" key="10">
    <source>
        <dbReference type="EMBL" id="KAK5095922.1"/>
    </source>
</evidence>
<feature type="compositionally biased region" description="Basic and acidic residues" evidence="8">
    <location>
        <begin position="1"/>
        <end position="27"/>
    </location>
</feature>
<name>A0ABR0KGY5_9EURO</name>
<dbReference type="InterPro" id="IPR001248">
    <property type="entry name" value="Pur-cyt_permease"/>
</dbReference>
<feature type="transmembrane region" description="Helical" evidence="9">
    <location>
        <begin position="149"/>
        <end position="171"/>
    </location>
</feature>
<dbReference type="Gene3D" id="1.10.4160.10">
    <property type="entry name" value="Hydantoin permease"/>
    <property type="match status" value="1"/>
</dbReference>
<proteinExistence type="inferred from homology"/>
<dbReference type="PANTHER" id="PTHR31806">
    <property type="entry name" value="PURINE-CYTOSINE PERMEASE FCY2-RELATED"/>
    <property type="match status" value="1"/>
</dbReference>